<dbReference type="AlphaFoldDB" id="A0A016VCX6"/>
<evidence type="ECO:0000256" key="1">
    <source>
        <dbReference type="ARBA" id="ARBA00022801"/>
    </source>
</evidence>
<dbReference type="SUPFAM" id="SSF50630">
    <property type="entry name" value="Acid proteases"/>
    <property type="match status" value="1"/>
</dbReference>
<name>A0A016VCX6_9BILA</name>
<evidence type="ECO:0000259" key="3">
    <source>
        <dbReference type="PROSITE" id="PS50175"/>
    </source>
</evidence>
<dbReference type="PROSITE" id="PS00141">
    <property type="entry name" value="ASP_PROTEASE"/>
    <property type="match status" value="1"/>
</dbReference>
<feature type="region of interest" description="Disordered" evidence="2">
    <location>
        <begin position="740"/>
        <end position="762"/>
    </location>
</feature>
<dbReference type="Pfam" id="PF03564">
    <property type="entry name" value="DUF1759"/>
    <property type="match status" value="1"/>
</dbReference>
<proteinExistence type="predicted"/>
<dbReference type="STRING" id="53326.A0A016VCX6"/>
<dbReference type="OrthoDB" id="5857529at2759"/>
<dbReference type="Proteomes" id="UP000024635">
    <property type="component" value="Unassembled WGS sequence"/>
</dbReference>
<dbReference type="InterPro" id="IPR001995">
    <property type="entry name" value="Peptidase_A2_cat"/>
</dbReference>
<dbReference type="InterPro" id="IPR001969">
    <property type="entry name" value="Aspartic_peptidase_AS"/>
</dbReference>
<dbReference type="InterPro" id="IPR021109">
    <property type="entry name" value="Peptidase_aspartic_dom_sf"/>
</dbReference>
<protein>
    <recommendedName>
        <fullName evidence="3">Peptidase A2 domain-containing protein</fullName>
    </recommendedName>
</protein>
<keyword evidence="1" id="KW-0378">Hydrolase</keyword>
<dbReference type="InterPro" id="IPR005312">
    <property type="entry name" value="DUF1759"/>
</dbReference>
<dbReference type="Gene3D" id="2.40.70.10">
    <property type="entry name" value="Acid Proteases"/>
    <property type="match status" value="1"/>
</dbReference>
<dbReference type="GO" id="GO:0006508">
    <property type="term" value="P:proteolysis"/>
    <property type="evidence" value="ECO:0007669"/>
    <property type="project" value="InterPro"/>
</dbReference>
<keyword evidence="5" id="KW-1185">Reference proteome</keyword>
<accession>A0A016VCX6</accession>
<reference evidence="5" key="1">
    <citation type="journal article" date="2015" name="Nat. Genet.">
        <title>The genome and transcriptome of the zoonotic hookworm Ancylostoma ceylanicum identify infection-specific gene families.</title>
        <authorList>
            <person name="Schwarz E.M."/>
            <person name="Hu Y."/>
            <person name="Antoshechkin I."/>
            <person name="Miller M.M."/>
            <person name="Sternberg P.W."/>
            <person name="Aroian R.V."/>
        </authorList>
    </citation>
    <scope>NUCLEOTIDE SEQUENCE</scope>
    <source>
        <strain evidence="5">HY135</strain>
    </source>
</reference>
<organism evidence="4 5">
    <name type="scientific">Ancylostoma ceylanicum</name>
    <dbReference type="NCBI Taxonomy" id="53326"/>
    <lineage>
        <taxon>Eukaryota</taxon>
        <taxon>Metazoa</taxon>
        <taxon>Ecdysozoa</taxon>
        <taxon>Nematoda</taxon>
        <taxon>Chromadorea</taxon>
        <taxon>Rhabditida</taxon>
        <taxon>Rhabditina</taxon>
        <taxon>Rhabditomorpha</taxon>
        <taxon>Strongyloidea</taxon>
        <taxon>Ancylostomatidae</taxon>
        <taxon>Ancylostomatinae</taxon>
        <taxon>Ancylostoma</taxon>
    </lineage>
</organism>
<dbReference type="Pfam" id="PF05585">
    <property type="entry name" value="DUF1758"/>
    <property type="match status" value="1"/>
</dbReference>
<dbReference type="PROSITE" id="PS50175">
    <property type="entry name" value="ASP_PROT_RETROV"/>
    <property type="match status" value="1"/>
</dbReference>
<evidence type="ECO:0000313" key="4">
    <source>
        <dbReference type="EMBL" id="EYC24912.1"/>
    </source>
</evidence>
<dbReference type="GO" id="GO:0004190">
    <property type="term" value="F:aspartic-type endopeptidase activity"/>
    <property type="evidence" value="ECO:0007669"/>
    <property type="project" value="InterPro"/>
</dbReference>
<dbReference type="PANTHER" id="PTHR47331:SF5">
    <property type="entry name" value="RIBONUCLEASE H"/>
    <property type="match status" value="1"/>
</dbReference>
<evidence type="ECO:0000313" key="5">
    <source>
        <dbReference type="Proteomes" id="UP000024635"/>
    </source>
</evidence>
<dbReference type="InterPro" id="IPR008737">
    <property type="entry name" value="DUF1758"/>
</dbReference>
<gene>
    <name evidence="4" type="primary">Acey_s0013.g2174</name>
    <name evidence="4" type="ORF">Y032_0013g2174</name>
</gene>
<sequence>MAELQVFKAKINNACSFIKSIEADVKRLEQPFTFPEQRTECEEYVRIKTGELTHLLTTVQNAVKMQETQINAALNHIAGRSDQKEREKLMGELNKHLEIESHQLELLAMQWQNKVQFRQHELKEQSSVLRSAAPSISSNDFEGTTSCRNEKSIRIRKPVLEIPSFSGNFREFNGFWTVFESLIHNDDELSDIDKFLFLKQALKGRAAVAISCIPVVGDRYHTAINILKKQFDRSANMADIIINEIERLQRASESPRSCRETFEAINSRIIHLEQTGMKMNADRVWRRIILSKFPEFICTTVIQKETECDHSFDVSEIMSVIDNVIALRETTALTTETLFSKDNHINNFPKSDNNRTNLPRPFVNKSKWDEGMTMPRRQKGMCLCGQLHSPHICPKFTNPQARRDEVRKQKACWRCFARNHQSKNCTAMGLCPRCNEGHHSSLCLSERKRQDTGYLARPRQQGRNVQLLPAARSQQPPINRNHHQQGDARNIQSMHSSQNGRQIPTLDKTTTVSNQYVLQIATAMIFNEAEWDYQPVTLLLDSGAQKSFIKSGISEELKLRITGSTSFTTSGMGEIQEGFDSNEVQITLKGLHSPMKLKKLSVHTKRKLTTPLTTAELSEADLNFISSSNITVAQHSLGRTTVSPDLLIGQDLLSTVVDYSSPVLTLPSGLILTPTVFGYTISGTSPITTKPIAAEIHLSELVLATPIGDCRKTSQTREDTVTTKLLFIGNKDNLNVALQSKSSGSTSYDGEEEGQDCRNVSELPSSLGSRLALSELDKPAKKLRTIWNHDYLRSRDHRRLLEDYKNSTSSYKEVLPNANKVLKKKAPKKKVEESRRPLENMKKPKTKTSIVRCNTKRVSRTSAIIPTSWDAVPGHHHTNFLGCNRIQDSLPARQARQQRHGMPSQLPYKHWLFKENSQLNVSRQGMFERLVLFDVLG</sequence>
<feature type="domain" description="Peptidase A2" evidence="3">
    <location>
        <begin position="536"/>
        <end position="652"/>
    </location>
</feature>
<evidence type="ECO:0000256" key="2">
    <source>
        <dbReference type="SAM" id="MobiDB-lite"/>
    </source>
</evidence>
<dbReference type="PANTHER" id="PTHR47331">
    <property type="entry name" value="PHD-TYPE DOMAIN-CONTAINING PROTEIN"/>
    <property type="match status" value="1"/>
</dbReference>
<dbReference type="EMBL" id="JARK01001349">
    <property type="protein sequence ID" value="EYC24912.1"/>
    <property type="molecule type" value="Genomic_DNA"/>
</dbReference>
<comment type="caution">
    <text evidence="4">The sequence shown here is derived from an EMBL/GenBank/DDBJ whole genome shotgun (WGS) entry which is preliminary data.</text>
</comment>